<dbReference type="RefSeq" id="WP_232398879.1">
    <property type="nucleotide sequence ID" value="NZ_CP102173.1"/>
</dbReference>
<keyword evidence="2" id="KW-1185">Reference proteome</keyword>
<sequence length="127" mass="14367">MTMSAADDRIHIRLMNEYGGGLPLWPDDIDADVDELHLSDSLTSDLEAFAARWDASISPEVYDDRWDGVPVMQSLVRARYALGRLLHPARERAAAAEDDEMRRIGAELRDRLEQELGPAYRVTYVHG</sequence>
<proteinExistence type="predicted"/>
<reference evidence="1 2" key="1">
    <citation type="submission" date="2022-08" db="EMBL/GenBank/DDBJ databases">
        <title>novel species in genus Aeromicrobium.</title>
        <authorList>
            <person name="Ye L."/>
        </authorList>
    </citation>
    <scope>NUCLEOTIDE SEQUENCE [LARGE SCALE GENOMIC DNA]</scope>
    <source>
        <strain evidence="2">zg-Y1379</strain>
    </source>
</reference>
<evidence type="ECO:0000313" key="2">
    <source>
        <dbReference type="Proteomes" id="UP001316184"/>
    </source>
</evidence>
<accession>A0ABY5M9W0</accession>
<dbReference type="EMBL" id="CP102173">
    <property type="protein sequence ID" value="UUP14915.1"/>
    <property type="molecule type" value="Genomic_DNA"/>
</dbReference>
<dbReference type="Proteomes" id="UP001316184">
    <property type="component" value="Chromosome"/>
</dbReference>
<evidence type="ECO:0000313" key="1">
    <source>
        <dbReference type="EMBL" id="UUP14915.1"/>
    </source>
</evidence>
<protein>
    <submittedName>
        <fullName evidence="1">Uncharacterized protein</fullName>
    </submittedName>
</protein>
<gene>
    <name evidence="1" type="ORF">NQV15_06285</name>
</gene>
<name>A0ABY5M9W0_9ACTN</name>
<organism evidence="1 2">
    <name type="scientific">Aeromicrobium wangtongii</name>
    <dbReference type="NCBI Taxonomy" id="2969247"/>
    <lineage>
        <taxon>Bacteria</taxon>
        <taxon>Bacillati</taxon>
        <taxon>Actinomycetota</taxon>
        <taxon>Actinomycetes</taxon>
        <taxon>Propionibacteriales</taxon>
        <taxon>Nocardioidaceae</taxon>
        <taxon>Aeromicrobium</taxon>
    </lineage>
</organism>